<name>A0A430KW80_9GAMM</name>
<proteinExistence type="predicted"/>
<sequence length="160" mass="18385">MEITKTFVHTFKDSIRAKLRQFMRRSLYRYAFAVALITFAVHGMDAEMGAPEIALRGLIYFIIACAGILIVYVISSYVQSKNRVPITIRFSEAGLVVSQGVDSVNHDWCWIQSAEESNNLLTLVIRKTPRYELYLPKPECPDSEYKVLREWLVLHGKLLN</sequence>
<comment type="caution">
    <text evidence="2">The sequence shown here is derived from an EMBL/GenBank/DDBJ whole genome shotgun (WGS) entry which is preliminary data.</text>
</comment>
<evidence type="ECO:0000313" key="3">
    <source>
        <dbReference type="Proteomes" id="UP000283087"/>
    </source>
</evidence>
<reference evidence="2 3" key="1">
    <citation type="submission" date="2018-11" db="EMBL/GenBank/DDBJ databases">
        <title>The draft genome sequence of Amphritea opalescens ANRC-JH13T.</title>
        <authorList>
            <person name="Fang Z."/>
            <person name="Zhang Y."/>
            <person name="Han X."/>
        </authorList>
    </citation>
    <scope>NUCLEOTIDE SEQUENCE [LARGE SCALE GENOMIC DNA]</scope>
    <source>
        <strain evidence="2 3">ANRC-JH13</strain>
    </source>
</reference>
<evidence type="ECO:0008006" key="4">
    <source>
        <dbReference type="Google" id="ProtNLM"/>
    </source>
</evidence>
<gene>
    <name evidence="2" type="ORF">EH243_01140</name>
</gene>
<feature type="transmembrane region" description="Helical" evidence="1">
    <location>
        <begin position="58"/>
        <end position="78"/>
    </location>
</feature>
<keyword evidence="3" id="KW-1185">Reference proteome</keyword>
<dbReference type="RefSeq" id="WP_126156794.1">
    <property type="nucleotide sequence ID" value="NZ_RQXW01000001.1"/>
</dbReference>
<dbReference type="EMBL" id="RQXW01000001">
    <property type="protein sequence ID" value="RTE67583.1"/>
    <property type="molecule type" value="Genomic_DNA"/>
</dbReference>
<dbReference type="AlphaFoldDB" id="A0A430KW80"/>
<evidence type="ECO:0000256" key="1">
    <source>
        <dbReference type="SAM" id="Phobius"/>
    </source>
</evidence>
<evidence type="ECO:0000313" key="2">
    <source>
        <dbReference type="EMBL" id="RTE67583.1"/>
    </source>
</evidence>
<feature type="transmembrane region" description="Helical" evidence="1">
    <location>
        <begin position="27"/>
        <end position="46"/>
    </location>
</feature>
<organism evidence="2 3">
    <name type="scientific">Amphritea opalescens</name>
    <dbReference type="NCBI Taxonomy" id="2490544"/>
    <lineage>
        <taxon>Bacteria</taxon>
        <taxon>Pseudomonadati</taxon>
        <taxon>Pseudomonadota</taxon>
        <taxon>Gammaproteobacteria</taxon>
        <taxon>Oceanospirillales</taxon>
        <taxon>Oceanospirillaceae</taxon>
        <taxon>Amphritea</taxon>
    </lineage>
</organism>
<protein>
    <recommendedName>
        <fullName evidence="4">YcxB family protein</fullName>
    </recommendedName>
</protein>
<keyword evidence="1" id="KW-0472">Membrane</keyword>
<accession>A0A430KW80</accession>
<keyword evidence="1" id="KW-0812">Transmembrane</keyword>
<keyword evidence="1" id="KW-1133">Transmembrane helix</keyword>
<dbReference type="Proteomes" id="UP000283087">
    <property type="component" value="Unassembled WGS sequence"/>
</dbReference>